<name>A0ABD6XPT1_ENTAG</name>
<protein>
    <submittedName>
        <fullName evidence="1">Uncharacterized protein</fullName>
    </submittedName>
</protein>
<organism evidence="1 2">
    <name type="scientific">Enterobacter agglomerans</name>
    <name type="common">Erwinia herbicola</name>
    <name type="synonym">Pantoea agglomerans</name>
    <dbReference type="NCBI Taxonomy" id="549"/>
    <lineage>
        <taxon>Bacteria</taxon>
        <taxon>Pseudomonadati</taxon>
        <taxon>Pseudomonadota</taxon>
        <taxon>Gammaproteobacteria</taxon>
        <taxon>Enterobacterales</taxon>
        <taxon>Erwiniaceae</taxon>
        <taxon>Pantoea</taxon>
        <taxon>Pantoea agglomerans group</taxon>
    </lineage>
</organism>
<dbReference type="EMBL" id="QGHE01000015">
    <property type="protein sequence ID" value="PWJ74570.1"/>
    <property type="molecule type" value="Genomic_DNA"/>
</dbReference>
<dbReference type="RefSeq" id="WP_069027043.1">
    <property type="nucleotide sequence ID" value="NZ_CP016891.1"/>
</dbReference>
<gene>
    <name evidence="1" type="ORF">C7430_11592</name>
</gene>
<proteinExistence type="predicted"/>
<dbReference type="KEGG" id="pagc:BEE12_22560"/>
<evidence type="ECO:0000313" key="2">
    <source>
        <dbReference type="Proteomes" id="UP000245996"/>
    </source>
</evidence>
<dbReference type="AlphaFoldDB" id="A0ABD6XPT1"/>
<accession>A0ABD6XPT1</accession>
<comment type="caution">
    <text evidence="1">The sequence shown here is derived from an EMBL/GenBank/DDBJ whole genome shotgun (WGS) entry which is preliminary data.</text>
</comment>
<dbReference type="Proteomes" id="UP000245996">
    <property type="component" value="Unassembled WGS sequence"/>
</dbReference>
<reference evidence="1 2" key="1">
    <citation type="submission" date="2018-05" db="EMBL/GenBank/DDBJ databases">
        <title>Genomic Encyclopedia of Type Strains, Phase IV (KMG-V): Genome sequencing to study the core and pangenomes of soil and plant-associated prokaryotes.</title>
        <authorList>
            <person name="Whitman W."/>
        </authorList>
    </citation>
    <scope>NUCLEOTIDE SEQUENCE [LARGE SCALE GENOMIC DNA]</scope>
    <source>
        <strain evidence="1 2">PNG 92-11</strain>
    </source>
</reference>
<sequence>MFSKDHRINMHINNGLFNGKIVYIHYTSKEGLNAIKMQRKISANPNRERRGTNAQKGVYLTLAKDAMNGQNAHNLLFLGEERYVLSAMYCIIFVFNSPRYLSSAPITSGSHVTEVISLDDIYFHQINIIYDGKNPFS</sequence>
<evidence type="ECO:0000313" key="1">
    <source>
        <dbReference type="EMBL" id="PWJ74570.1"/>
    </source>
</evidence>